<dbReference type="Pfam" id="PF00075">
    <property type="entry name" value="RNase_H"/>
    <property type="match status" value="1"/>
</dbReference>
<feature type="domain" description="RNase H type-1" evidence="2">
    <location>
        <begin position="22"/>
        <end position="152"/>
    </location>
</feature>
<evidence type="ECO:0000256" key="1">
    <source>
        <dbReference type="ARBA" id="ARBA00011245"/>
    </source>
</evidence>
<sequence>MAADEAGDLEDPLGRDTLAVDLSDGIELWTDGACSGNPGPGGWAYCLVKDGQKVGEDAGYAPETTNNRMEMQGVIAGLDRLHAGATVTVRTDSQLIVDTIQKGWKRKKNCDLWTQLDAAIARHDQVTFEHVRGHKGVHWNEHVDQLAVAQYQQRQ</sequence>
<evidence type="ECO:0000313" key="3">
    <source>
        <dbReference type="EMBL" id="MBK1666957.1"/>
    </source>
</evidence>
<proteinExistence type="predicted"/>
<evidence type="ECO:0000259" key="2">
    <source>
        <dbReference type="PROSITE" id="PS50879"/>
    </source>
</evidence>
<dbReference type="InterPro" id="IPR002156">
    <property type="entry name" value="RNaseH_domain"/>
</dbReference>
<comment type="caution">
    <text evidence="3">The sequence shown here is derived from an EMBL/GenBank/DDBJ whole genome shotgun (WGS) entry which is preliminary data.</text>
</comment>
<comment type="subunit">
    <text evidence="1">Monomer.</text>
</comment>
<organism evidence="3 4">
    <name type="scientific">Rhodovibrio sodomensis</name>
    <dbReference type="NCBI Taxonomy" id="1088"/>
    <lineage>
        <taxon>Bacteria</taxon>
        <taxon>Pseudomonadati</taxon>
        <taxon>Pseudomonadota</taxon>
        <taxon>Alphaproteobacteria</taxon>
        <taxon>Rhodospirillales</taxon>
        <taxon>Rhodovibrionaceae</taxon>
        <taxon>Rhodovibrio</taxon>
    </lineage>
</organism>
<dbReference type="EMBL" id="NRRL01000003">
    <property type="protein sequence ID" value="MBK1666957.1"/>
    <property type="molecule type" value="Genomic_DNA"/>
</dbReference>
<dbReference type="PROSITE" id="PS50879">
    <property type="entry name" value="RNASE_H_1"/>
    <property type="match status" value="1"/>
</dbReference>
<reference evidence="3 4" key="1">
    <citation type="journal article" date="2020" name="Microorganisms">
        <title>Osmotic Adaptation and Compatible Solute Biosynthesis of Phototrophic Bacteria as Revealed from Genome Analyses.</title>
        <authorList>
            <person name="Imhoff J.F."/>
            <person name="Rahn T."/>
            <person name="Kunzel S."/>
            <person name="Keller A."/>
            <person name="Neulinger S.C."/>
        </authorList>
    </citation>
    <scope>NUCLEOTIDE SEQUENCE [LARGE SCALE GENOMIC DNA]</scope>
    <source>
        <strain evidence="3 4">DSM 9895</strain>
    </source>
</reference>
<name>A0ABS1D968_9PROT</name>
<dbReference type="Gene3D" id="3.30.420.10">
    <property type="entry name" value="Ribonuclease H-like superfamily/Ribonuclease H"/>
    <property type="match status" value="1"/>
</dbReference>
<dbReference type="InterPro" id="IPR036397">
    <property type="entry name" value="RNaseH_sf"/>
</dbReference>
<keyword evidence="4" id="KW-1185">Reference proteome</keyword>
<dbReference type="Proteomes" id="UP001296873">
    <property type="component" value="Unassembled WGS sequence"/>
</dbReference>
<gene>
    <name evidence="3" type="ORF">CKO28_02725</name>
</gene>
<dbReference type="SUPFAM" id="SSF53098">
    <property type="entry name" value="Ribonuclease H-like"/>
    <property type="match status" value="1"/>
</dbReference>
<evidence type="ECO:0000313" key="4">
    <source>
        <dbReference type="Proteomes" id="UP001296873"/>
    </source>
</evidence>
<dbReference type="InterPro" id="IPR022892">
    <property type="entry name" value="RNaseHI"/>
</dbReference>
<dbReference type="InterPro" id="IPR012337">
    <property type="entry name" value="RNaseH-like_sf"/>
</dbReference>
<protein>
    <recommendedName>
        <fullName evidence="2">RNase H type-1 domain-containing protein</fullName>
    </recommendedName>
</protein>
<dbReference type="CDD" id="cd09278">
    <property type="entry name" value="RNase_HI_prokaryote_like"/>
    <property type="match status" value="1"/>
</dbReference>
<accession>A0ABS1D968</accession>